<evidence type="ECO:0000313" key="2">
    <source>
        <dbReference type="EMBL" id="KAJ1132475.1"/>
    </source>
</evidence>
<gene>
    <name evidence="2" type="ORF">NDU88_010784</name>
</gene>
<comment type="caution">
    <text evidence="2">The sequence shown here is derived from an EMBL/GenBank/DDBJ whole genome shotgun (WGS) entry which is preliminary data.</text>
</comment>
<dbReference type="AlphaFoldDB" id="A0AAV7PZR9"/>
<reference evidence="2" key="1">
    <citation type="journal article" date="2022" name="bioRxiv">
        <title>Sequencing and chromosome-scale assembly of the giantPleurodeles waltlgenome.</title>
        <authorList>
            <person name="Brown T."/>
            <person name="Elewa A."/>
            <person name="Iarovenko S."/>
            <person name="Subramanian E."/>
            <person name="Araus A.J."/>
            <person name="Petzold A."/>
            <person name="Susuki M."/>
            <person name="Suzuki K.-i.T."/>
            <person name="Hayashi T."/>
            <person name="Toyoda A."/>
            <person name="Oliveira C."/>
            <person name="Osipova E."/>
            <person name="Leigh N.D."/>
            <person name="Simon A."/>
            <person name="Yun M.H."/>
        </authorList>
    </citation>
    <scope>NUCLEOTIDE SEQUENCE</scope>
    <source>
        <strain evidence="2">20211129_DDA</strain>
        <tissue evidence="2">Liver</tissue>
    </source>
</reference>
<sequence length="66" mass="6987">MKPVPRLQSSSVGPGPGSDRCPAEALLGRPLLCPLPSLRRSCPGAPCAFTEAHLSRELSVHRQVAQ</sequence>
<evidence type="ECO:0000313" key="3">
    <source>
        <dbReference type="Proteomes" id="UP001066276"/>
    </source>
</evidence>
<feature type="region of interest" description="Disordered" evidence="1">
    <location>
        <begin position="1"/>
        <end position="20"/>
    </location>
</feature>
<keyword evidence="3" id="KW-1185">Reference proteome</keyword>
<dbReference type="Proteomes" id="UP001066276">
    <property type="component" value="Chromosome 7"/>
</dbReference>
<name>A0AAV7PZR9_PLEWA</name>
<evidence type="ECO:0000256" key="1">
    <source>
        <dbReference type="SAM" id="MobiDB-lite"/>
    </source>
</evidence>
<organism evidence="2 3">
    <name type="scientific">Pleurodeles waltl</name>
    <name type="common">Iberian ribbed newt</name>
    <dbReference type="NCBI Taxonomy" id="8319"/>
    <lineage>
        <taxon>Eukaryota</taxon>
        <taxon>Metazoa</taxon>
        <taxon>Chordata</taxon>
        <taxon>Craniata</taxon>
        <taxon>Vertebrata</taxon>
        <taxon>Euteleostomi</taxon>
        <taxon>Amphibia</taxon>
        <taxon>Batrachia</taxon>
        <taxon>Caudata</taxon>
        <taxon>Salamandroidea</taxon>
        <taxon>Salamandridae</taxon>
        <taxon>Pleurodelinae</taxon>
        <taxon>Pleurodeles</taxon>
    </lineage>
</organism>
<protein>
    <submittedName>
        <fullName evidence="2">Uncharacterized protein</fullName>
    </submittedName>
</protein>
<accession>A0AAV7PZR9</accession>
<dbReference type="EMBL" id="JANPWB010000011">
    <property type="protein sequence ID" value="KAJ1132475.1"/>
    <property type="molecule type" value="Genomic_DNA"/>
</dbReference>
<proteinExistence type="predicted"/>